<accession>A0A180H4L1</accession>
<name>A0A180H4L1_PUCT1</name>
<evidence type="ECO:0000313" key="3">
    <source>
        <dbReference type="EnsemblFungi" id="PTTG_25272-t43_1-p1"/>
    </source>
</evidence>
<reference evidence="2" key="1">
    <citation type="submission" date="2009-11" db="EMBL/GenBank/DDBJ databases">
        <authorList>
            <consortium name="The Broad Institute Genome Sequencing Platform"/>
            <person name="Ward D."/>
            <person name="Feldgarden M."/>
            <person name="Earl A."/>
            <person name="Young S.K."/>
            <person name="Zeng Q."/>
            <person name="Koehrsen M."/>
            <person name="Alvarado L."/>
            <person name="Berlin A."/>
            <person name="Bochicchio J."/>
            <person name="Borenstein D."/>
            <person name="Chapman S.B."/>
            <person name="Chen Z."/>
            <person name="Engels R."/>
            <person name="Freedman E."/>
            <person name="Gellesch M."/>
            <person name="Goldberg J."/>
            <person name="Griggs A."/>
            <person name="Gujja S."/>
            <person name="Heilman E."/>
            <person name="Heiman D."/>
            <person name="Hepburn T."/>
            <person name="Howarth C."/>
            <person name="Jen D."/>
            <person name="Larson L."/>
            <person name="Lewis B."/>
            <person name="Mehta T."/>
            <person name="Park D."/>
            <person name="Pearson M."/>
            <person name="Roberts A."/>
            <person name="Saif S."/>
            <person name="Shea T."/>
            <person name="Shenoy N."/>
            <person name="Sisk P."/>
            <person name="Stolte C."/>
            <person name="Sykes S."/>
            <person name="Thomson T."/>
            <person name="Walk T."/>
            <person name="White J."/>
            <person name="Yandava C."/>
            <person name="Izard J."/>
            <person name="Baranova O.V."/>
            <person name="Blanton J.M."/>
            <person name="Tanner A.C."/>
            <person name="Dewhirst F.E."/>
            <person name="Haas B."/>
            <person name="Nusbaum C."/>
            <person name="Birren B."/>
        </authorList>
    </citation>
    <scope>NUCLEOTIDE SEQUENCE [LARGE SCALE GENOMIC DNA]</scope>
    <source>
        <strain evidence="2">1-1 BBBD Race 1</strain>
    </source>
</reference>
<dbReference type="Proteomes" id="UP000005240">
    <property type="component" value="Unassembled WGS sequence"/>
</dbReference>
<dbReference type="EMBL" id="ADAS02000002">
    <property type="protein sequence ID" value="OAV99724.1"/>
    <property type="molecule type" value="Genomic_DNA"/>
</dbReference>
<dbReference type="AlphaFoldDB" id="A0A180H4L1"/>
<evidence type="ECO:0000313" key="2">
    <source>
        <dbReference type="EMBL" id="OAV99724.1"/>
    </source>
</evidence>
<gene>
    <name evidence="2" type="ORF">PTTG_25272</name>
</gene>
<dbReference type="EnsemblFungi" id="PTTG_25272-t43_1">
    <property type="protein sequence ID" value="PTTG_25272-t43_1-p1"/>
    <property type="gene ID" value="PTTG_25272"/>
</dbReference>
<reference evidence="3 4" key="3">
    <citation type="journal article" date="2017" name="G3 (Bethesda)">
        <title>Comparative analysis highlights variable genome content of wheat rusts and divergence of the mating loci.</title>
        <authorList>
            <person name="Cuomo C.A."/>
            <person name="Bakkeren G."/>
            <person name="Khalil H.B."/>
            <person name="Panwar V."/>
            <person name="Joly D."/>
            <person name="Linning R."/>
            <person name="Sakthikumar S."/>
            <person name="Song X."/>
            <person name="Adiconis X."/>
            <person name="Fan L."/>
            <person name="Goldberg J.M."/>
            <person name="Levin J.Z."/>
            <person name="Young S."/>
            <person name="Zeng Q."/>
            <person name="Anikster Y."/>
            <person name="Bruce M."/>
            <person name="Wang M."/>
            <person name="Yin C."/>
            <person name="McCallum B."/>
            <person name="Szabo L.J."/>
            <person name="Hulbert S."/>
            <person name="Chen X."/>
            <person name="Fellers J.P."/>
        </authorList>
    </citation>
    <scope>NUCLEOTIDE SEQUENCE</scope>
    <source>
        <strain evidence="4">Isolate 1-1 / race 1 (BBBD)</strain>
        <strain evidence="3">isolate 1-1 / race 1 (BBBD)</strain>
    </source>
</reference>
<reference evidence="3" key="4">
    <citation type="submission" date="2025-05" db="UniProtKB">
        <authorList>
            <consortium name="EnsemblFungi"/>
        </authorList>
    </citation>
    <scope>IDENTIFICATION</scope>
    <source>
        <strain evidence="3">isolate 1-1 / race 1 (BBBD)</strain>
    </source>
</reference>
<proteinExistence type="predicted"/>
<sequence length="84" mass="9660">MTMMKSMMILIRNSPPTRAKPRSQRKRKKVLFIPNPKTMSYVAPGFRYPKIPLLEPIKKEALSGNKFRPCITKLCLIQSDQPTA</sequence>
<dbReference type="VEuPathDB" id="FungiDB:PTTG_25272"/>
<organism evidence="2">
    <name type="scientific">Puccinia triticina (isolate 1-1 / race 1 (BBBD))</name>
    <name type="common">Brown leaf rust fungus</name>
    <dbReference type="NCBI Taxonomy" id="630390"/>
    <lineage>
        <taxon>Eukaryota</taxon>
        <taxon>Fungi</taxon>
        <taxon>Dikarya</taxon>
        <taxon>Basidiomycota</taxon>
        <taxon>Pucciniomycotina</taxon>
        <taxon>Pucciniomycetes</taxon>
        <taxon>Pucciniales</taxon>
        <taxon>Pucciniaceae</taxon>
        <taxon>Puccinia</taxon>
    </lineage>
</organism>
<evidence type="ECO:0000256" key="1">
    <source>
        <dbReference type="SAM" id="MobiDB-lite"/>
    </source>
</evidence>
<keyword evidence="4" id="KW-1185">Reference proteome</keyword>
<feature type="region of interest" description="Disordered" evidence="1">
    <location>
        <begin position="1"/>
        <end position="26"/>
    </location>
</feature>
<reference evidence="2" key="2">
    <citation type="submission" date="2016-05" db="EMBL/GenBank/DDBJ databases">
        <title>Comparative analysis highlights variable genome content of wheat rusts and divergence of the mating loci.</title>
        <authorList>
            <person name="Cuomo C.A."/>
            <person name="Bakkeren G."/>
            <person name="Szabo L."/>
            <person name="Khalil H."/>
            <person name="Joly D."/>
            <person name="Goldberg J."/>
            <person name="Young S."/>
            <person name="Zeng Q."/>
            <person name="Fellers J."/>
        </authorList>
    </citation>
    <scope>NUCLEOTIDE SEQUENCE [LARGE SCALE GENOMIC DNA]</scope>
    <source>
        <strain evidence="2">1-1 BBBD Race 1</strain>
    </source>
</reference>
<evidence type="ECO:0000313" key="4">
    <source>
        <dbReference type="Proteomes" id="UP000005240"/>
    </source>
</evidence>
<protein>
    <submittedName>
        <fullName evidence="2 3">Uncharacterized protein</fullName>
    </submittedName>
</protein>